<name>A0AA90UML9_9BACT</name>
<dbReference type="InterPro" id="IPR011855">
    <property type="entry name" value="Phgtail_TP901_1"/>
</dbReference>
<dbReference type="EMBL" id="VZBZ01000164">
    <property type="protein sequence ID" value="MQN79038.1"/>
    <property type="molecule type" value="Genomic_DNA"/>
</dbReference>
<accession>A0AA90UML9</accession>
<proteinExistence type="predicted"/>
<reference evidence="3" key="1">
    <citation type="submission" date="2019-09" db="EMBL/GenBank/DDBJ databases">
        <title>Distinct polysaccharide growth profiles of human intestinal Prevotella copri isolates.</title>
        <authorList>
            <person name="Fehlner-Peach H."/>
            <person name="Magnabosco C."/>
            <person name="Raghavan V."/>
            <person name="Scher J.U."/>
            <person name="Tett A."/>
            <person name="Cox L.M."/>
            <person name="Gottsegen C."/>
            <person name="Watters A."/>
            <person name="Wiltshire- Gordon J.D."/>
            <person name="Segata N."/>
            <person name="Bonneau R."/>
            <person name="Littman D.R."/>
        </authorList>
    </citation>
    <scope>NUCLEOTIDE SEQUENCE [LARGE SCALE GENOMIC DNA]</scope>
    <source>
        <strain evidence="3">BU41712</strain>
    </source>
</reference>
<evidence type="ECO:0000313" key="2">
    <source>
        <dbReference type="EMBL" id="MQN79038.1"/>
    </source>
</evidence>
<dbReference type="AlphaFoldDB" id="A0AA90UML9"/>
<comment type="caution">
    <text evidence="2">The sequence shown here is derived from an EMBL/GenBank/DDBJ whole genome shotgun (WGS) entry which is preliminary data.</text>
</comment>
<dbReference type="RefSeq" id="WP_153093693.1">
    <property type="nucleotide sequence ID" value="NZ_VZBX01000138.1"/>
</dbReference>
<organism evidence="2 3">
    <name type="scientific">Segatella copri</name>
    <dbReference type="NCBI Taxonomy" id="165179"/>
    <lineage>
        <taxon>Bacteria</taxon>
        <taxon>Pseudomonadati</taxon>
        <taxon>Bacteroidota</taxon>
        <taxon>Bacteroidia</taxon>
        <taxon>Bacteroidales</taxon>
        <taxon>Prevotellaceae</taxon>
        <taxon>Segatella</taxon>
    </lineage>
</organism>
<sequence>MEDTGYINGSDLLLKVGGKAVGHCTSHTLTFNSETKDRAVKPVADAAKSSGLWKGKGVTGLSISISAEGLRFYGETENGHEQIAPLWGKGASVEVEAFKRGGDKTPYVKGNFVIASLEETSPAQDDATYSVSLENDGEPETYPGKNATATQATDTGKAVGK</sequence>
<gene>
    <name evidence="2" type="ORF">F7D71_14480</name>
</gene>
<feature type="region of interest" description="Disordered" evidence="1">
    <location>
        <begin position="133"/>
        <end position="161"/>
    </location>
</feature>
<evidence type="ECO:0000256" key="1">
    <source>
        <dbReference type="SAM" id="MobiDB-lite"/>
    </source>
</evidence>
<dbReference type="Proteomes" id="UP000423156">
    <property type="component" value="Unassembled WGS sequence"/>
</dbReference>
<protein>
    <submittedName>
        <fullName evidence="2">Uncharacterized protein</fullName>
    </submittedName>
</protein>
<dbReference type="Pfam" id="PF06199">
    <property type="entry name" value="Phage_tail_2"/>
    <property type="match status" value="1"/>
</dbReference>
<evidence type="ECO:0000313" key="3">
    <source>
        <dbReference type="Proteomes" id="UP000423156"/>
    </source>
</evidence>